<sequence>MPIKIKRVYEKPSRDDGYRVLVDRLWPRGIKKEELKFSEWPKVICPSTELRKEFGHKPEKFGMFRTEYKKELKSAEAHDKLAELAERAQDGNVTLLYAARDEEINHAIVLKEVLDKL</sequence>
<gene>
    <name evidence="1" type="ordered locus">Bd0515</name>
</gene>
<evidence type="ECO:0000313" key="1">
    <source>
        <dbReference type="EMBL" id="CAE78492.1"/>
    </source>
</evidence>
<dbReference type="GeneID" id="93011622"/>
<name>Q6MQF5_BDEBA</name>
<dbReference type="STRING" id="264462.Bd0515"/>
<dbReference type="GO" id="GO:0032259">
    <property type="term" value="P:methylation"/>
    <property type="evidence" value="ECO:0007669"/>
    <property type="project" value="UniProtKB-KW"/>
</dbReference>
<dbReference type="PANTHER" id="PTHR36849">
    <property type="entry name" value="CYTOPLASMIC PROTEIN-RELATED"/>
    <property type="match status" value="1"/>
</dbReference>
<reference evidence="1 2" key="1">
    <citation type="journal article" date="2004" name="Science">
        <title>A predator unmasked: life cycle of Bdellovibrio bacteriovorus from a genomic perspective.</title>
        <authorList>
            <person name="Rendulic S."/>
            <person name="Jagtap P."/>
            <person name="Rosinus A."/>
            <person name="Eppinger M."/>
            <person name="Baar C."/>
            <person name="Lanz C."/>
            <person name="Keller H."/>
            <person name="Lambert C."/>
            <person name="Evans K.J."/>
            <person name="Goesmann A."/>
            <person name="Meyer F."/>
            <person name="Sockett R.E."/>
            <person name="Schuster S.C."/>
        </authorList>
    </citation>
    <scope>NUCLEOTIDE SEQUENCE [LARGE SCALE GENOMIC DNA]</scope>
    <source>
        <strain evidence="2">ATCC 15356 / DSM 50701 / NCIMB 9529 / HD100</strain>
    </source>
</reference>
<dbReference type="RefSeq" id="WP_011163094.1">
    <property type="nucleotide sequence ID" value="NC_005363.1"/>
</dbReference>
<protein>
    <submittedName>
        <fullName evidence="1">Putative uroporphyrin-III C-methyltransferase</fullName>
        <ecNumber evidence="1">2.1.1.107</ecNumber>
    </submittedName>
</protein>
<dbReference type="PANTHER" id="PTHR36849:SF1">
    <property type="entry name" value="CYTOPLASMIC PROTEIN"/>
    <property type="match status" value="1"/>
</dbReference>
<proteinExistence type="predicted"/>
<keyword evidence="1" id="KW-0489">Methyltransferase</keyword>
<dbReference type="Proteomes" id="UP000008080">
    <property type="component" value="Chromosome"/>
</dbReference>
<dbReference type="eggNOG" id="COG3189">
    <property type="taxonomic scope" value="Bacteria"/>
</dbReference>
<dbReference type="GO" id="GO:0004851">
    <property type="term" value="F:uroporphyrin-III C-methyltransferase activity"/>
    <property type="evidence" value="ECO:0007669"/>
    <property type="project" value="UniProtKB-EC"/>
</dbReference>
<accession>Q6MQF5</accession>
<dbReference type="AlphaFoldDB" id="Q6MQF5"/>
<dbReference type="HOGENOM" id="CLU_137928_0_0_7"/>
<evidence type="ECO:0000313" key="2">
    <source>
        <dbReference type="Proteomes" id="UP000008080"/>
    </source>
</evidence>
<dbReference type="Pfam" id="PF22752">
    <property type="entry name" value="DUF488-N3i"/>
    <property type="match status" value="1"/>
</dbReference>
<dbReference type="KEGG" id="bba:Bd0515"/>
<organism evidence="1 2">
    <name type="scientific">Bdellovibrio bacteriovorus (strain ATCC 15356 / DSM 50701 / NCIMB 9529 / HD100)</name>
    <dbReference type="NCBI Taxonomy" id="264462"/>
    <lineage>
        <taxon>Bacteria</taxon>
        <taxon>Pseudomonadati</taxon>
        <taxon>Bdellovibrionota</taxon>
        <taxon>Bdellovibrionia</taxon>
        <taxon>Bdellovibrionales</taxon>
        <taxon>Pseudobdellovibrionaceae</taxon>
        <taxon>Bdellovibrio</taxon>
    </lineage>
</organism>
<dbReference type="EC" id="2.1.1.107" evidence="1"/>
<keyword evidence="1" id="KW-0808">Transferase</keyword>
<dbReference type="InterPro" id="IPR052552">
    <property type="entry name" value="YeaO-like"/>
</dbReference>
<dbReference type="EMBL" id="BX842647">
    <property type="protein sequence ID" value="CAE78492.1"/>
    <property type="molecule type" value="Genomic_DNA"/>
</dbReference>
<keyword evidence="2" id="KW-1185">Reference proteome</keyword>